<protein>
    <submittedName>
        <fullName evidence="1">Uncharacterized protein</fullName>
    </submittedName>
</protein>
<accession>A0AAE0GJH0</accession>
<gene>
    <name evidence="1" type="ORF">CYMTET_13512</name>
</gene>
<keyword evidence="2" id="KW-1185">Reference proteome</keyword>
<dbReference type="AlphaFoldDB" id="A0AAE0GJH0"/>
<name>A0AAE0GJH0_9CHLO</name>
<reference evidence="1 2" key="1">
    <citation type="journal article" date="2015" name="Genome Biol. Evol.">
        <title>Comparative Genomics of a Bacterivorous Green Alga Reveals Evolutionary Causalities and Consequences of Phago-Mixotrophic Mode of Nutrition.</title>
        <authorList>
            <person name="Burns J.A."/>
            <person name="Paasch A."/>
            <person name="Narechania A."/>
            <person name="Kim E."/>
        </authorList>
    </citation>
    <scope>NUCLEOTIDE SEQUENCE [LARGE SCALE GENOMIC DNA]</scope>
    <source>
        <strain evidence="1 2">PLY_AMNH</strain>
    </source>
</reference>
<evidence type="ECO:0000313" key="2">
    <source>
        <dbReference type="Proteomes" id="UP001190700"/>
    </source>
</evidence>
<sequence length="703" mass="77114">MMVSMQEQLAESRSVSRVVGTVDHEDFQLKPKNAQAVVQSVTKAFGVSKYSGNERNAFEAWTTFKTRLESAVRFYPELLLLIKEEVDVVSKRNLTSAFASAATTSWISELLEVPSLASDVLSAILTQVTVSAAFDLVRRCEGDGQKAYSKLRARVEPQLFGQLANSLSRLHKLRVNGTEDPVKQLGAFADLKTAITRYGGEPLDARTVEVMVLASAVDALPGSYAQVMTDLGRESKPTFETLLQRCEYHFVNALKERSEPQQGVAAATDEAVAAAHAFLLDRKRQAAEKKHNDEKKPVCVVCAGTGHATEACWLTNPSKLEDYVKRFPKEGARMRASAEERRQKLKVEDKVAAVVMTDDEVWNAELQEEVLIACSAVSVAATPCTTPFADEVESFLASDGASASSAVSSACGGASASSAVSSACDGASATSAVSSAASTVEVGAARRVLHYDSMATKHILNDVRFFVNGTVSADSARSFKVMAGQVTTSRGGGVGYVEVWNLVTKQTDKLLIEAQYVPDSPFNLISAVALEDSYNLYATLVERELRSMDGTARYELRREGKVYVLPEVYDSVSEAALPTVQENVVREGKVFVLPEVYDRLRDQKLYHEKRAAVKYCMYGKQLHEKNVTVVLDASRAVDIKEWLLQYDNRFTVSESDPGVYFIDIPNVLVAQLNFFIDDVECTTSSEEWRTSLLTAFNAKWSRS</sequence>
<proteinExistence type="predicted"/>
<organism evidence="1 2">
    <name type="scientific">Cymbomonas tetramitiformis</name>
    <dbReference type="NCBI Taxonomy" id="36881"/>
    <lineage>
        <taxon>Eukaryota</taxon>
        <taxon>Viridiplantae</taxon>
        <taxon>Chlorophyta</taxon>
        <taxon>Pyramimonadophyceae</taxon>
        <taxon>Pyramimonadales</taxon>
        <taxon>Pyramimonadaceae</taxon>
        <taxon>Cymbomonas</taxon>
    </lineage>
</organism>
<dbReference type="Proteomes" id="UP001190700">
    <property type="component" value="Unassembled WGS sequence"/>
</dbReference>
<comment type="caution">
    <text evidence="1">The sequence shown here is derived from an EMBL/GenBank/DDBJ whole genome shotgun (WGS) entry which is preliminary data.</text>
</comment>
<dbReference type="EMBL" id="LGRX02005382">
    <property type="protein sequence ID" value="KAK3278556.1"/>
    <property type="molecule type" value="Genomic_DNA"/>
</dbReference>
<evidence type="ECO:0000313" key="1">
    <source>
        <dbReference type="EMBL" id="KAK3278556.1"/>
    </source>
</evidence>